<gene>
    <name evidence="1" type="ORF">OHX15_18645</name>
</gene>
<proteinExistence type="predicted"/>
<keyword evidence="2" id="KW-1185">Reference proteome</keyword>
<organism evidence="1 2">
    <name type="scientific">Mycolicibacterium parafortuitum</name>
    <name type="common">Mycobacterium parafortuitum</name>
    <dbReference type="NCBI Taxonomy" id="39692"/>
    <lineage>
        <taxon>Bacteria</taxon>
        <taxon>Bacillati</taxon>
        <taxon>Actinomycetota</taxon>
        <taxon>Actinomycetes</taxon>
        <taxon>Mycobacteriales</taxon>
        <taxon>Mycobacteriaceae</taxon>
        <taxon>Mycolicibacterium</taxon>
    </lineage>
</organism>
<comment type="caution">
    <text evidence="1">The sequence shown here is derived from an EMBL/GenBank/DDBJ whole genome shotgun (WGS) entry which is preliminary data.</text>
</comment>
<name>A0ACC6MKN0_MYCPF</name>
<evidence type="ECO:0000313" key="2">
    <source>
        <dbReference type="Proteomes" id="UP001289645"/>
    </source>
</evidence>
<reference evidence="1 2" key="1">
    <citation type="journal article" date="2021" name="Chemosphere">
        <title>Bioballs carrying a syntrophic Rhodococcus and Mycolicibacterium consortium for simultaneous sorption and biodegradation of fuel oil in contaminated freshwater.</title>
        <authorList>
            <person name="Naloka K."/>
            <person name="Polrit D."/>
            <person name="Muangchinda C."/>
            <person name="Thoetkiattikul H."/>
            <person name="Pinyakong O."/>
        </authorList>
    </citation>
    <scope>NUCLEOTIDE SEQUENCE [LARGE SCALE GENOMIC DNA]</scope>
    <source>
        <strain evidence="1 2">J101</strain>
    </source>
</reference>
<dbReference type="EMBL" id="JAOXLN010000020">
    <property type="protein sequence ID" value="MDZ5087412.1"/>
    <property type="molecule type" value="Genomic_DNA"/>
</dbReference>
<keyword evidence="1" id="KW-0378">Hydrolase</keyword>
<sequence>MSTTSRAPGHHSGQTGCAADGSTDDRVVERDLRGGAGDCTGATAASDRRRLHGRALGMDILAVMSSSAATGILGFAFWTAAARGYDAAEVGRASAILSSATLIAILANFSLGNLYERFLPLAGRDTHRLVRHGTTFALGAAVLFGVVFVLVGPRDELFPHPVEMALFPVAVAVLSVYALQDQVLVGLGRARMIATKNIGQSTTKLVAVIALIPVATGAAIVWSWVLPAAVITGVIAVVVIRRESRRRAGQPALPPRRELFHFFASSYAINSVDVTVPLLVPLIVVAQLGTEMNAYFSMCWLVVNTLGVLIGATAAPFIATASTPGADLRSCTRRFVVMCGGAAVASCLGLLVAAPLILGILGPQYADEGTRLIRLMALTLPALAVMTIYTALARLQRRLRLAVTSQVVLGVVVVAGSILSTPRWGIDGVGYTYLFAEFVCTAILLGPTIALVRRFGSTSTPPPAEPSAAPTPAHRRPAGPDVTGEGPLAYQSVTERFREVAERLSGRVALRSGSDSVTYAELRAAAERWTAQLRSRDDPDAAVALVGDLSADTAAVILGSFAAPAPLVPLDTSLPHDRMQQLVEVLRARGVALDTVVVGGGTPTLSPDAIGGTQVWRAGRELPPLARPVESATLSVDTVTSIQFTSGSSGAPKAVVHVHGTWLSDWILHRDRFGIVEGTRVALCMPVSFAAGLNVAIGALLSGAEIIALDPRAHTADDVVRRLGDAEVVMCTPSFLQSLSEAADANPPLDRIRRIVTTGEPLYSNVVAGARRVAPNAVLTNWAGSSETLGIAHYDIGPDDEVPAGVVPAGIAVPHKTLGVDEDGRLTVTSRYLAAGYLDPRSAATTFVQNSDGSATFVTNDRARITETGTLVILGRMDAAVKIRGYLVEPAEVETALLECRGIREALVIAGGDSDAPVLIGYAAPTPGTRTPAVADIRAQLHSRLPAWMVPTHIVLVEALPRTERGKVSRQDLPAPQRGPLEPPHPGLETDIAAEWAAILRLDAVGRNENFVALGGDSLNVAQLTAALARRYGVTLSPSELASAPTVAQLAERLETCLRRGTTATAARPAPTTVVLRSPSAHTRRTLFCFAGAGASALTFAPLAEHVGADTAVVAYQAQGLENRAVPDWTVGRAAGRHLRELLAVQSEGPYTLVGHSLGAFIATEVANRLTELGHRVDLVAMLDPFLPPRTIRAARQFLPDVTSALLEQAPIPRSVLWRRRLWLPLAGIAGSRPERRIEALREVGVRVGRLHRPRPYDGPTLLVLSTFNSDDARVWPHLLTGRLQIERINCDHDSVIREPHIRRVGELIAAARVQC</sequence>
<evidence type="ECO:0000313" key="1">
    <source>
        <dbReference type="EMBL" id="MDZ5087412.1"/>
    </source>
</evidence>
<accession>A0ACC6MKN0</accession>
<dbReference type="Proteomes" id="UP001289645">
    <property type="component" value="Unassembled WGS sequence"/>
</dbReference>
<protein>
    <submittedName>
        <fullName evidence="1">Alpha/beta fold hydrolase</fullName>
    </submittedName>
</protein>